<evidence type="ECO:0000313" key="3">
    <source>
        <dbReference type="EMBL" id="KAF5268389.1"/>
    </source>
</evidence>
<comment type="caution">
    <text evidence="3">The sequence shown here is derived from an EMBL/GenBank/DDBJ whole genome shotgun (WGS) entry which is preliminary data.</text>
</comment>
<reference evidence="3" key="1">
    <citation type="submission" date="2020-02" db="EMBL/GenBank/DDBJ databases">
        <title>Identification and distribution of gene clusters putatively required for synthesis of sphingolipid metabolism inhibitors in phylogenetically diverse species of the filamentous fungus Fusarium.</title>
        <authorList>
            <person name="Kim H.-S."/>
            <person name="Busman M."/>
            <person name="Brown D.W."/>
            <person name="Divon H."/>
            <person name="Uhlig S."/>
            <person name="Proctor R.H."/>
        </authorList>
    </citation>
    <scope>NUCLEOTIDE SEQUENCE [LARGE SCALE GENOMIC DNA]</scope>
    <source>
        <strain evidence="3">NRRL 39464</strain>
    </source>
</reference>
<organism evidence="3 4">
    <name type="scientific">Fusarium oxysporum</name>
    <name type="common">Fusarium vascular wilt</name>
    <dbReference type="NCBI Taxonomy" id="5507"/>
    <lineage>
        <taxon>Eukaryota</taxon>
        <taxon>Fungi</taxon>
        <taxon>Dikarya</taxon>
        <taxon>Ascomycota</taxon>
        <taxon>Pezizomycotina</taxon>
        <taxon>Sordariomycetes</taxon>
        <taxon>Hypocreomycetidae</taxon>
        <taxon>Hypocreales</taxon>
        <taxon>Nectriaceae</taxon>
        <taxon>Fusarium</taxon>
        <taxon>Fusarium oxysporum species complex</taxon>
    </lineage>
</organism>
<evidence type="ECO:0000313" key="4">
    <source>
        <dbReference type="Proteomes" id="UP000558688"/>
    </source>
</evidence>
<gene>
    <name evidence="3" type="ORF">FOXYS1_732</name>
</gene>
<sequence length="172" mass="18396">MSISGSAVTSSRPSRNVKGWDETQQAHGIDRATLMKHISCTLVPSAKVLRVVLGMGAGLWNWGRRASGPALWLHNLPKRENCSFILTMVSGCGGYAALVTAIIIRHIDGLILIVTQTMASTILAFLLSTGSAIDLTSYASSSISSLFSQLTERTVNRQTPSTKPPGHTSDFP</sequence>
<accession>A0A8H5APH6</accession>
<evidence type="ECO:0000256" key="2">
    <source>
        <dbReference type="SAM" id="Phobius"/>
    </source>
</evidence>
<keyword evidence="2" id="KW-1133">Transmembrane helix</keyword>
<keyword evidence="2" id="KW-0472">Membrane</keyword>
<protein>
    <submittedName>
        <fullName evidence="3">Uncharacterized protein</fullName>
    </submittedName>
</protein>
<feature type="compositionally biased region" description="Polar residues" evidence="1">
    <location>
        <begin position="1"/>
        <end position="14"/>
    </location>
</feature>
<feature type="transmembrane region" description="Helical" evidence="2">
    <location>
        <begin position="84"/>
        <end position="104"/>
    </location>
</feature>
<dbReference type="AlphaFoldDB" id="A0A8H5APH6"/>
<dbReference type="EMBL" id="JAAFOW010000116">
    <property type="protein sequence ID" value="KAF5268389.1"/>
    <property type="molecule type" value="Genomic_DNA"/>
</dbReference>
<dbReference type="Proteomes" id="UP000558688">
    <property type="component" value="Unassembled WGS sequence"/>
</dbReference>
<feature type="region of interest" description="Disordered" evidence="1">
    <location>
        <begin position="1"/>
        <end position="22"/>
    </location>
</feature>
<feature type="transmembrane region" description="Helical" evidence="2">
    <location>
        <begin position="110"/>
        <end position="133"/>
    </location>
</feature>
<keyword evidence="2" id="KW-0812">Transmembrane</keyword>
<name>A0A8H5APH6_FUSOX</name>
<evidence type="ECO:0000256" key="1">
    <source>
        <dbReference type="SAM" id="MobiDB-lite"/>
    </source>
</evidence>
<proteinExistence type="predicted"/>